<feature type="domain" description="BEACH" evidence="6">
    <location>
        <begin position="1515"/>
        <end position="1809"/>
    </location>
</feature>
<comment type="function">
    <text evidence="3">May be involved in protein sorting and cell wall formation.</text>
</comment>
<proteinExistence type="predicted"/>
<feature type="domain" description="BEACH-type PH" evidence="7">
    <location>
        <begin position="1338"/>
        <end position="1469"/>
    </location>
</feature>
<dbReference type="OrthoDB" id="26681at2759"/>
<dbReference type="InterPro" id="IPR000409">
    <property type="entry name" value="BEACH_dom"/>
</dbReference>
<evidence type="ECO:0000313" key="8">
    <source>
        <dbReference type="EMBL" id="QLQ80235.1"/>
    </source>
</evidence>
<dbReference type="Gene3D" id="2.30.29.30">
    <property type="entry name" value="Pleckstrin-homology domain (PH domain)/Phosphotyrosine-binding domain (PTB)"/>
    <property type="match status" value="1"/>
</dbReference>
<dbReference type="SUPFAM" id="SSF49899">
    <property type="entry name" value="Concanavalin A-like lectins/glucanases"/>
    <property type="match status" value="1"/>
</dbReference>
<evidence type="ECO:0000259" key="7">
    <source>
        <dbReference type="PROSITE" id="PS51783"/>
    </source>
</evidence>
<protein>
    <recommendedName>
        <fullName evidence="4">Beige protein homolog 1</fullName>
    </recommendedName>
</protein>
<dbReference type="InterPro" id="IPR050865">
    <property type="entry name" value="BEACH_Domain"/>
</dbReference>
<dbReference type="SMART" id="SM00320">
    <property type="entry name" value="WD40"/>
    <property type="match status" value="3"/>
</dbReference>
<evidence type="ECO:0000256" key="1">
    <source>
        <dbReference type="ARBA" id="ARBA00022574"/>
    </source>
</evidence>
<dbReference type="CDD" id="cd06071">
    <property type="entry name" value="Beach"/>
    <property type="match status" value="1"/>
</dbReference>
<dbReference type="InterPro" id="IPR001680">
    <property type="entry name" value="WD40_rpt"/>
</dbReference>
<feature type="signal peptide" evidence="5">
    <location>
        <begin position="1"/>
        <end position="23"/>
    </location>
</feature>
<evidence type="ECO:0000256" key="3">
    <source>
        <dbReference type="ARBA" id="ARBA00054699"/>
    </source>
</evidence>
<dbReference type="InterPro" id="IPR036322">
    <property type="entry name" value="WD40_repeat_dom_sf"/>
</dbReference>
<dbReference type="PROSITE" id="PS00678">
    <property type="entry name" value="WD_REPEATS_1"/>
    <property type="match status" value="1"/>
</dbReference>
<dbReference type="CDD" id="cd01201">
    <property type="entry name" value="PH_BEACH"/>
    <property type="match status" value="1"/>
</dbReference>
<dbReference type="InterPro" id="IPR013320">
    <property type="entry name" value="ConA-like_dom_sf"/>
</dbReference>
<dbReference type="SMART" id="SM01026">
    <property type="entry name" value="Beach"/>
    <property type="match status" value="1"/>
</dbReference>
<gene>
    <name evidence="8" type="ORF">HG537_0D02360</name>
</gene>
<dbReference type="InterPro" id="IPR011993">
    <property type="entry name" value="PH-like_dom_sf"/>
</dbReference>
<reference evidence="8 9" key="1">
    <citation type="submission" date="2020-06" db="EMBL/GenBank/DDBJ databases">
        <title>The yeast mating-type switching endonuclease HO is a domesticated member of an unorthodox homing genetic element family.</title>
        <authorList>
            <person name="Coughlan A.Y."/>
            <person name="Lombardi L."/>
            <person name="Braun-Galleani S."/>
            <person name="Martos A.R."/>
            <person name="Galeote V."/>
            <person name="Bigey F."/>
            <person name="Dequin S."/>
            <person name="Byrne K.P."/>
            <person name="Wolfe K.H."/>
        </authorList>
    </citation>
    <scope>NUCLEOTIDE SEQUENCE [LARGE SCALE GENOMIC DNA]</scope>
    <source>
        <strain evidence="8 9">CBS2947</strain>
    </source>
</reference>
<dbReference type="PANTHER" id="PTHR13743">
    <property type="entry name" value="BEIGE/BEACH-RELATED"/>
    <property type="match status" value="1"/>
</dbReference>
<accession>A0A7H9HUX1</accession>
<keyword evidence="5" id="KW-0732">Signal</keyword>
<feature type="chain" id="PRO_5029007376" description="Beige protein homolog 1" evidence="5">
    <location>
        <begin position="24"/>
        <end position="2130"/>
    </location>
</feature>
<dbReference type="Gene3D" id="2.130.10.10">
    <property type="entry name" value="YVTN repeat-like/Quinoprotein amine dehydrogenase"/>
    <property type="match status" value="1"/>
</dbReference>
<dbReference type="SUPFAM" id="SSF50729">
    <property type="entry name" value="PH domain-like"/>
    <property type="match status" value="1"/>
</dbReference>
<keyword evidence="2" id="KW-0677">Repeat</keyword>
<dbReference type="Gene3D" id="1.10.1540.10">
    <property type="entry name" value="BEACH domain"/>
    <property type="match status" value="1"/>
</dbReference>
<keyword evidence="1" id="KW-0853">WD repeat</keyword>
<dbReference type="InterPro" id="IPR015943">
    <property type="entry name" value="WD40/YVTN_repeat-like_dom_sf"/>
</dbReference>
<dbReference type="SUPFAM" id="SSF81837">
    <property type="entry name" value="BEACH domain"/>
    <property type="match status" value="1"/>
</dbReference>
<dbReference type="Proteomes" id="UP000510647">
    <property type="component" value="Chromosome 4"/>
</dbReference>
<dbReference type="EMBL" id="CP059270">
    <property type="protein sequence ID" value="QLQ80235.1"/>
    <property type="molecule type" value="Genomic_DNA"/>
</dbReference>
<sequence length="2130" mass="244404">MSDESVVLAVLLHEALFITLADSQSEAAIQDHFNDIILNYSFDRLDELGYSEGFVPCDMRTYVESELATRFEIANFELNLNVNATRVWNELFENHWNSMEYAIALQIIISLTNFSVLNRSKIASIKGIKKRLFHRILNCEDVLPVVRDRISDLVSLVLTVDCTPADLLELYTRFLKYPINRVADGLAGQLCDPLSQPFFQFENCHHILNVPKYEKEIGITLQYFIEFNSVISNRITTIGTDLYLEIDDGKFCVSNDEFVMALFDGFEFEAGTLYSIAVIIEGNDISLHVNGSFIDRITLLDGAINMAGQIDLGSMICSFKLYRLTVYHRCLSENTIRAAYALGSTFHYAWNETPDLRAMRLGLGDLLLERSSSNLDFNNHYIDCLVEAKRGIDSSNICLDVDPAFVHLENHPDRGWLSSNDAFFHATTGKFLHFKPVSLLAMFKSINCFQFILCSLEKIEDWDDLFTFLSHLMTLLQNNHLRAWFKQDYGFPLLSHILVTKVQRNMKSTLPIQFFNLFQEFCGWNFSNITKSVIEDDTAYQALILNTDLWYRLSAEVNASRDGLEILRFSLFQISSLLQASEFRTLNSQKLRTLEALKKLCINQHVFAEKYGYPSIFTELATELSQVYVLLLKEELSRGNIQWLLQFAYFELRCGYHTNAEASLAAFDMLFVEVLENAELSQIQLITDSISPKFSLMILDEVVNANGDPLIALRTLLKRLLVNQTVYKNFVKSNGLDLMLAILKKADSRYSEHIVCALYTHSLGHYSVDSNMKFSDMLENGNSNSEATIVMKEILILAINLLEWAVINDINSITPLDLDPLIKAFVRKLSVSVEKLNNEVVLHSFTLALFQTLTELHTTLTRPQNSLIYEGSSNAIKKLISDTVVNVMMSLKPDDFAHYLEATTNWSDIRMKAVTMNGKQYGYHELSFFWLLIPSVLKGIREMGDIFSYELFNNDCMIFNFTLLFEKIKRYLILFEFQWKVYIDTLECIVVCLKGARERGRVKKTSLSSLTNAFHFTVIAALRQHIEEQSECVSTEYLDSICSLLAENDGDIFMQEGLLWNYEFVRLFLWILLRHICSAEPSKAMIICFEKLLKYKAEILNHILKSESLNLPEILEAVRLNPETDNQVSKEVQTFMEHNRNTVILHALSVTKTKTFGPVFRQEHFMVELHVIKDSKMETRIEEIRKRLHLFRNDNIALDRKVWSGFRKIYINFVTDRDEDELLHDQQYFSSAVYLKHTLSLQRSNSGDCEWGLDSVQNSNAMKGHLVSVWSHLDYDKEEKNMQTALRNEDSGGISQQNQTRNTNNSFLSYDLISDVDSLKQFGTENEDENRKILKLLQESDGIKNIWNTSLIIGLEVREGVLILGNLYLYFVSNYYFIKEENKVLKLSEIPDAKRDITLSLITGSPENPKGMSASQVVHTWRVSELTFIVKRPFLLRETGLEILFENGTSYLFNFSSKSYRDDAYHVLDKLPSNKEIDPVLYSTLQELNSSSRSIGLKNGLYKNSLKTKLAKAFSTNLSLTDGFSATQKWQNGDISNFYYLMTINALAGRTFNDITQYPVFPWVIADYTSEELDLRNPATFRDLTKPMGAQSRRREVQFIERFEMLKALDDPSSPPFHYGTHYSSAMIVSSYLIRLKPYVDTFLLLQDGRFGHADRLFNSIDRAWSSAAVENTTDVRELIPEFFFLPEFLINLNNFDLGKDQQGNQVNDVMLPPWAKGDPKIFIAKNREALESPYISAHLHHWIDLIFGIKQRGEEAELAVNVFNNLSYPGAVDLDSISDENERRAVTGVIHNFGQTPLQIFHSPHPPKTALNFKQIEDRIWNEIRPTPQLVYQPGSKCSTLKKIKYIYCEPHTDGSICWKGYPFLDVVIRSGAELVSLKLREPLSLEIDGKIFKMLHSCTISSFFPWKEDKFLTGDENGLIQVWRYGGKSELTCLGKLYGHLCAVKEIRAYFDYSALLSVDVNGSVYLWNLLDYQIIRRISSIGLRAAISQNQGNIAVYTMDRTLTIYDFGGSRYLSKLMSDNAAVTCLEFINFTSQDLASERHAYWKEKDVLVVGYDNGHLEIYELVLTKGWELKKLKQLDSGKNFEITSIRIQLKLNCNDDNSKNSLEQPKLEIVAGDSQGYLHLWH</sequence>
<dbReference type="FunFam" id="1.10.1540.10:FF:000001">
    <property type="entry name" value="neurobeachin isoform X1"/>
    <property type="match status" value="1"/>
</dbReference>
<name>A0A7H9HUX1_9SACH</name>
<dbReference type="SUPFAM" id="SSF50978">
    <property type="entry name" value="WD40 repeat-like"/>
    <property type="match status" value="1"/>
</dbReference>
<evidence type="ECO:0000313" key="9">
    <source>
        <dbReference type="Proteomes" id="UP000510647"/>
    </source>
</evidence>
<keyword evidence="9" id="KW-1185">Reference proteome</keyword>
<evidence type="ECO:0000256" key="2">
    <source>
        <dbReference type="ARBA" id="ARBA00022737"/>
    </source>
</evidence>
<dbReference type="Pfam" id="PF14844">
    <property type="entry name" value="PH_BEACH"/>
    <property type="match status" value="1"/>
</dbReference>
<dbReference type="PANTHER" id="PTHR13743:SF123">
    <property type="entry name" value="PROTEIN FAN"/>
    <property type="match status" value="1"/>
</dbReference>
<dbReference type="PROSITE" id="PS51783">
    <property type="entry name" value="PH_BEACH"/>
    <property type="match status" value="1"/>
</dbReference>
<dbReference type="InterPro" id="IPR023362">
    <property type="entry name" value="PH-BEACH_dom"/>
</dbReference>
<evidence type="ECO:0000256" key="4">
    <source>
        <dbReference type="ARBA" id="ARBA00073334"/>
    </source>
</evidence>
<dbReference type="PROSITE" id="PS50197">
    <property type="entry name" value="BEACH"/>
    <property type="match status" value="1"/>
</dbReference>
<evidence type="ECO:0000256" key="5">
    <source>
        <dbReference type="SAM" id="SignalP"/>
    </source>
</evidence>
<dbReference type="InterPro" id="IPR019775">
    <property type="entry name" value="WD40_repeat_CS"/>
</dbReference>
<evidence type="ECO:0000259" key="6">
    <source>
        <dbReference type="PROSITE" id="PS50197"/>
    </source>
</evidence>
<dbReference type="Pfam" id="PF02138">
    <property type="entry name" value="Beach"/>
    <property type="match status" value="1"/>
</dbReference>
<organism evidence="8 9">
    <name type="scientific">Torulaspora globosa</name>
    <dbReference type="NCBI Taxonomy" id="48254"/>
    <lineage>
        <taxon>Eukaryota</taxon>
        <taxon>Fungi</taxon>
        <taxon>Dikarya</taxon>
        <taxon>Ascomycota</taxon>
        <taxon>Saccharomycotina</taxon>
        <taxon>Saccharomycetes</taxon>
        <taxon>Saccharomycetales</taxon>
        <taxon>Saccharomycetaceae</taxon>
        <taxon>Torulaspora</taxon>
    </lineage>
</organism>
<dbReference type="InterPro" id="IPR036372">
    <property type="entry name" value="BEACH_dom_sf"/>
</dbReference>